<dbReference type="InterPro" id="IPR001611">
    <property type="entry name" value="Leu-rich_rpt"/>
</dbReference>
<dbReference type="SMART" id="SM00365">
    <property type="entry name" value="LRR_SD22"/>
    <property type="match status" value="4"/>
</dbReference>
<name>A0AA86TPT5_9EUKA</name>
<organism evidence="3">
    <name type="scientific">Hexamita inflata</name>
    <dbReference type="NCBI Taxonomy" id="28002"/>
    <lineage>
        <taxon>Eukaryota</taxon>
        <taxon>Metamonada</taxon>
        <taxon>Diplomonadida</taxon>
        <taxon>Hexamitidae</taxon>
        <taxon>Hexamitinae</taxon>
        <taxon>Hexamita</taxon>
    </lineage>
</organism>
<dbReference type="InterPro" id="IPR003591">
    <property type="entry name" value="Leu-rich_rpt_typical-subtyp"/>
</dbReference>
<dbReference type="Gene3D" id="3.80.10.10">
    <property type="entry name" value="Ribonuclease Inhibitor"/>
    <property type="match status" value="2"/>
</dbReference>
<dbReference type="Pfam" id="PF12799">
    <property type="entry name" value="LRR_4"/>
    <property type="match status" value="1"/>
</dbReference>
<comment type="caution">
    <text evidence="3">The sequence shown here is derived from an EMBL/GenBank/DDBJ whole genome shotgun (WGS) entry which is preliminary data.</text>
</comment>
<dbReference type="EMBL" id="CAXDID020000093">
    <property type="protein sequence ID" value="CAL6023487.1"/>
    <property type="molecule type" value="Genomic_DNA"/>
</dbReference>
<reference evidence="3" key="1">
    <citation type="submission" date="2023-06" db="EMBL/GenBank/DDBJ databases">
        <authorList>
            <person name="Kurt Z."/>
        </authorList>
    </citation>
    <scope>NUCLEOTIDE SEQUENCE</scope>
</reference>
<dbReference type="InterPro" id="IPR050836">
    <property type="entry name" value="SDS22/Internalin_LRR"/>
</dbReference>
<dbReference type="AlphaFoldDB" id="A0AA86TPT5"/>
<dbReference type="PANTHER" id="PTHR46652:SF3">
    <property type="entry name" value="LEUCINE-RICH REPEAT-CONTAINING PROTEIN 9"/>
    <property type="match status" value="1"/>
</dbReference>
<dbReference type="InterPro" id="IPR032675">
    <property type="entry name" value="LRR_dom_sf"/>
</dbReference>
<keyword evidence="5" id="KW-1185">Reference proteome</keyword>
<gene>
    <name evidence="3" type="ORF">HINF_LOCUS11791</name>
    <name evidence="4" type="ORF">HINF_LOCUS29159</name>
</gene>
<evidence type="ECO:0000256" key="1">
    <source>
        <dbReference type="ARBA" id="ARBA00022614"/>
    </source>
</evidence>
<dbReference type="PROSITE" id="PS51450">
    <property type="entry name" value="LRR"/>
    <property type="match status" value="3"/>
</dbReference>
<evidence type="ECO:0000313" key="3">
    <source>
        <dbReference type="EMBL" id="CAI9924146.1"/>
    </source>
</evidence>
<protein>
    <submittedName>
        <fullName evidence="3">Uncharacterized protein</fullName>
    </submittedName>
</protein>
<dbReference type="PANTHER" id="PTHR46652">
    <property type="entry name" value="LEUCINE-RICH REPEAT AND IQ DOMAIN-CONTAINING PROTEIN 1-RELATED"/>
    <property type="match status" value="1"/>
</dbReference>
<dbReference type="InterPro" id="IPR025875">
    <property type="entry name" value="Leu-rich_rpt_4"/>
</dbReference>
<proteinExistence type="predicted"/>
<evidence type="ECO:0000313" key="5">
    <source>
        <dbReference type="Proteomes" id="UP001642409"/>
    </source>
</evidence>
<keyword evidence="2" id="KW-0677">Repeat</keyword>
<evidence type="ECO:0000313" key="4">
    <source>
        <dbReference type="EMBL" id="CAL6023487.1"/>
    </source>
</evidence>
<evidence type="ECO:0000256" key="2">
    <source>
        <dbReference type="ARBA" id="ARBA00022737"/>
    </source>
</evidence>
<sequence>MKLNHTIKSKEDLLSHFGSSQKLEILDSEQMKKLLALNVQPKIWEDALNRNLLSFNQELVQETEEFTFNRRNIEYIYLISFLTNLTELNLSENQISDISSISKLKYLKKLNLTRNRIEDISALQSLPDLTHLYLQYNKLTSYTVALPNLVELSLSGDKLQEKSGLQHSPKLERLYLSKTETTDLRSILHQLFGLKVLYLSSNNLKEISYLSTFLDLQILCLCENKYLQNIGPLKFCTQLTYLCFSKTNVADIQFLNLIVERQNISIQFLSSQTQLNQTSPKIKYLIFLAFPSSNTQRNSIQQETVSKIFLHFNLCLIQLTYIYNIINQLPTQQLYRIQLNYHSAVTSYKKNLGYNILLNQRDYICLKQKPQIYVLFFISYSV</sequence>
<dbReference type="SMART" id="SM00369">
    <property type="entry name" value="LRR_TYP"/>
    <property type="match status" value="3"/>
</dbReference>
<dbReference type="SUPFAM" id="SSF52058">
    <property type="entry name" value="L domain-like"/>
    <property type="match status" value="1"/>
</dbReference>
<reference evidence="4 5" key="2">
    <citation type="submission" date="2024-07" db="EMBL/GenBank/DDBJ databases">
        <authorList>
            <person name="Akdeniz Z."/>
        </authorList>
    </citation>
    <scope>NUCLEOTIDE SEQUENCE [LARGE SCALE GENOMIC DNA]</scope>
</reference>
<dbReference type="Proteomes" id="UP001642409">
    <property type="component" value="Unassembled WGS sequence"/>
</dbReference>
<keyword evidence="1" id="KW-0433">Leucine-rich repeat</keyword>
<dbReference type="EMBL" id="CATOUU010000302">
    <property type="protein sequence ID" value="CAI9924146.1"/>
    <property type="molecule type" value="Genomic_DNA"/>
</dbReference>
<accession>A0AA86TPT5</accession>